<reference evidence="7" key="1">
    <citation type="submission" date="2023-11" db="EMBL/GenBank/DDBJ databases">
        <title>Genome assemblies of two species of porcelain crab, Petrolisthes cinctipes and Petrolisthes manimaculis (Anomura: Porcellanidae).</title>
        <authorList>
            <person name="Angst P."/>
        </authorList>
    </citation>
    <scope>NUCLEOTIDE SEQUENCE</scope>
    <source>
        <strain evidence="7">PB745_02</strain>
        <tissue evidence="7">Gill</tissue>
    </source>
</reference>
<protein>
    <recommendedName>
        <fullName evidence="6">Kazal-like domain-containing protein</fullName>
    </recommendedName>
</protein>
<keyword evidence="8" id="KW-1185">Reference proteome</keyword>
<gene>
    <name evidence="7" type="ORF">Pmani_007279</name>
</gene>
<evidence type="ECO:0000256" key="2">
    <source>
        <dbReference type="ARBA" id="ARBA00022900"/>
    </source>
</evidence>
<evidence type="ECO:0000256" key="4">
    <source>
        <dbReference type="SAM" id="MobiDB-lite"/>
    </source>
</evidence>
<dbReference type="GO" id="GO:0005576">
    <property type="term" value="C:extracellular region"/>
    <property type="evidence" value="ECO:0007669"/>
    <property type="project" value="TreeGrafter"/>
</dbReference>
<keyword evidence="2" id="KW-0722">Serine protease inhibitor</keyword>
<evidence type="ECO:0000256" key="1">
    <source>
        <dbReference type="ARBA" id="ARBA00022690"/>
    </source>
</evidence>
<dbReference type="Pfam" id="PF07648">
    <property type="entry name" value="Kazal_2"/>
    <property type="match status" value="4"/>
</dbReference>
<feature type="domain" description="Kazal-like" evidence="6">
    <location>
        <begin position="219"/>
        <end position="274"/>
    </location>
</feature>
<dbReference type="CDD" id="cd00104">
    <property type="entry name" value="KAZAL_FS"/>
    <property type="match status" value="4"/>
</dbReference>
<evidence type="ECO:0000313" key="8">
    <source>
        <dbReference type="Proteomes" id="UP001292094"/>
    </source>
</evidence>
<dbReference type="SMART" id="SM00280">
    <property type="entry name" value="KAZAL"/>
    <property type="match status" value="4"/>
</dbReference>
<feature type="domain" description="Kazal-like" evidence="6">
    <location>
        <begin position="106"/>
        <end position="160"/>
    </location>
</feature>
<dbReference type="GO" id="GO:0030154">
    <property type="term" value="P:cell differentiation"/>
    <property type="evidence" value="ECO:0007669"/>
    <property type="project" value="TreeGrafter"/>
</dbReference>
<dbReference type="InterPro" id="IPR002350">
    <property type="entry name" value="Kazal_dom"/>
</dbReference>
<proteinExistence type="predicted"/>
<dbReference type="EMBL" id="JAWZYT010000551">
    <property type="protein sequence ID" value="KAK4321947.1"/>
    <property type="molecule type" value="Genomic_DNA"/>
</dbReference>
<evidence type="ECO:0000256" key="5">
    <source>
        <dbReference type="SAM" id="SignalP"/>
    </source>
</evidence>
<evidence type="ECO:0000259" key="6">
    <source>
        <dbReference type="PROSITE" id="PS51465"/>
    </source>
</evidence>
<dbReference type="Gene3D" id="3.30.60.30">
    <property type="match status" value="4"/>
</dbReference>
<accession>A0AAE1UFS9</accession>
<dbReference type="PROSITE" id="PS51465">
    <property type="entry name" value="KAZAL_2"/>
    <property type="match status" value="4"/>
</dbReference>
<feature type="compositionally biased region" description="Basic and acidic residues" evidence="4">
    <location>
        <begin position="441"/>
        <end position="459"/>
    </location>
</feature>
<feature type="compositionally biased region" description="Basic and acidic residues" evidence="4">
    <location>
        <begin position="412"/>
        <end position="432"/>
    </location>
</feature>
<organism evidence="7 8">
    <name type="scientific">Petrolisthes manimaculis</name>
    <dbReference type="NCBI Taxonomy" id="1843537"/>
    <lineage>
        <taxon>Eukaryota</taxon>
        <taxon>Metazoa</taxon>
        <taxon>Ecdysozoa</taxon>
        <taxon>Arthropoda</taxon>
        <taxon>Crustacea</taxon>
        <taxon>Multicrustacea</taxon>
        <taxon>Malacostraca</taxon>
        <taxon>Eumalacostraca</taxon>
        <taxon>Eucarida</taxon>
        <taxon>Decapoda</taxon>
        <taxon>Pleocyemata</taxon>
        <taxon>Anomura</taxon>
        <taxon>Galatheoidea</taxon>
        <taxon>Porcellanidae</taxon>
        <taxon>Petrolisthes</taxon>
    </lineage>
</organism>
<feature type="domain" description="Kazal-like" evidence="6">
    <location>
        <begin position="162"/>
        <end position="215"/>
    </location>
</feature>
<evidence type="ECO:0000313" key="7">
    <source>
        <dbReference type="EMBL" id="KAK4321947.1"/>
    </source>
</evidence>
<keyword evidence="1" id="KW-0646">Protease inhibitor</keyword>
<dbReference type="SUPFAM" id="SSF100895">
    <property type="entry name" value="Kazal-type serine protease inhibitors"/>
    <property type="match status" value="4"/>
</dbReference>
<keyword evidence="5" id="KW-0732">Signal</keyword>
<dbReference type="PANTHER" id="PTHR10913:SF45">
    <property type="entry name" value="FOLLISTATIN, ISOFORM A-RELATED"/>
    <property type="match status" value="1"/>
</dbReference>
<dbReference type="InterPro" id="IPR036058">
    <property type="entry name" value="Kazal_dom_sf"/>
</dbReference>
<dbReference type="Proteomes" id="UP001292094">
    <property type="component" value="Unassembled WGS sequence"/>
</dbReference>
<name>A0AAE1UFS9_9EUCA</name>
<feature type="chain" id="PRO_5042090698" description="Kazal-like domain-containing protein" evidence="5">
    <location>
        <begin position="26"/>
        <end position="484"/>
    </location>
</feature>
<dbReference type="AlphaFoldDB" id="A0AAE1UFS9"/>
<evidence type="ECO:0000256" key="3">
    <source>
        <dbReference type="ARBA" id="ARBA00023157"/>
    </source>
</evidence>
<comment type="caution">
    <text evidence="7">The sequence shown here is derived from an EMBL/GenBank/DDBJ whole genome shotgun (WGS) entry which is preliminary data.</text>
</comment>
<dbReference type="PANTHER" id="PTHR10913">
    <property type="entry name" value="FOLLISTATIN-RELATED"/>
    <property type="match status" value="1"/>
</dbReference>
<feature type="domain" description="Kazal-like" evidence="6">
    <location>
        <begin position="27"/>
        <end position="79"/>
    </location>
</feature>
<feature type="compositionally biased region" description="Acidic residues" evidence="4">
    <location>
        <begin position="473"/>
        <end position="484"/>
    </location>
</feature>
<dbReference type="InterPro" id="IPR050653">
    <property type="entry name" value="Prot_Inhib_GrowthFact_Antg"/>
</dbReference>
<feature type="signal peptide" evidence="5">
    <location>
        <begin position="1"/>
        <end position="25"/>
    </location>
</feature>
<keyword evidence="3" id="KW-1015">Disulfide bond</keyword>
<sequence length="484" mass="51748">MAWSWSVAVVFVLPMMMMMITGVLCHDCPPNCSPTLHRGPVCGSNGRTYPTECDLKKDACRMPLLGSFLRKSYNGRCTGGSRPGGIQVSVGGISVGVGGGGGVGVGAGGGGCRGNKCRREPYQPVCGSDGRTYDNPCQLKERNRCHDSYLRQQYYGFCLGGGGGGGNCPQLHYCSLDHRPVCGSDGRTYNNDCEFQRAACHNRYLSVNYHGQCYGGGGPIGPGGCYTNNNCPTQAYDPVCGNDGRTYPSYCHLQHAQQCTDPHLVLRHRGPCVSPGFDVRNHARPVTNLASVNVQESPVEDPEHSINTLPDQVRSEPGVGGEQSPPVIIKVIPAAGLLAGGDEGTVEVRVGGSPLGEEQETLMYGGVADAGVNSKGLGGGVGDEGLVEEFAAPVGREEQEGLESETAVEVGVEEKLSAGKRGEEVQKIKSEGEINEDTEENERTRAEKIEQEDERIRSEDTEEDEGNERALEIEDEEDEISDEE</sequence>
<feature type="region of interest" description="Disordered" evidence="4">
    <location>
        <begin position="394"/>
        <end position="484"/>
    </location>
</feature>